<name>A0A3S5YA58_RHOH1</name>
<dbReference type="SUPFAM" id="SSF55681">
    <property type="entry name" value="Class II aaRS and biotin synthetases"/>
    <property type="match status" value="1"/>
</dbReference>
<dbReference type="Pfam" id="PF02237">
    <property type="entry name" value="BPL_C"/>
    <property type="match status" value="1"/>
</dbReference>
<evidence type="ECO:0000313" key="6">
    <source>
        <dbReference type="Proteomes" id="UP000006892"/>
    </source>
</evidence>
<dbReference type="Pfam" id="PF03099">
    <property type="entry name" value="BPL_LplA_LipB"/>
    <property type="match status" value="1"/>
</dbReference>
<dbReference type="GO" id="GO:0005737">
    <property type="term" value="C:cytoplasm"/>
    <property type="evidence" value="ECO:0007669"/>
    <property type="project" value="TreeGrafter"/>
</dbReference>
<dbReference type="KEGG" id="req:REQ_33840"/>
<evidence type="ECO:0000259" key="4">
    <source>
        <dbReference type="PROSITE" id="PS51733"/>
    </source>
</evidence>
<dbReference type="InterPro" id="IPR045864">
    <property type="entry name" value="aa-tRNA-synth_II/BPL/LPL"/>
</dbReference>
<evidence type="ECO:0000313" key="5">
    <source>
        <dbReference type="EMBL" id="CBH49380.1"/>
    </source>
</evidence>
<dbReference type="InterPro" id="IPR004143">
    <property type="entry name" value="BPL_LPL_catalytic"/>
</dbReference>
<protein>
    <recommendedName>
        <fullName evidence="3">biotin--[biotin carboxyl-carrier protein] ligase</fullName>
        <ecNumber evidence="3">6.3.4.15</ecNumber>
    </recommendedName>
</protein>
<dbReference type="InterPro" id="IPR004408">
    <property type="entry name" value="Biotin_CoA_COase_ligase"/>
</dbReference>
<organism evidence="5">
    <name type="scientific">Rhodococcus hoagii (strain 103S)</name>
    <name type="common">Rhodococcus equi</name>
    <dbReference type="NCBI Taxonomy" id="685727"/>
    <lineage>
        <taxon>Bacteria</taxon>
        <taxon>Bacillati</taxon>
        <taxon>Actinomycetota</taxon>
        <taxon>Actinomycetes</taxon>
        <taxon>Mycobacteriales</taxon>
        <taxon>Nocardiaceae</taxon>
        <taxon>Prescottella</taxon>
    </lineage>
</organism>
<dbReference type="PANTHER" id="PTHR12835:SF5">
    <property type="entry name" value="BIOTIN--PROTEIN LIGASE"/>
    <property type="match status" value="1"/>
</dbReference>
<dbReference type="EMBL" id="FN563149">
    <property type="protein sequence ID" value="CBH49380.1"/>
    <property type="molecule type" value="Genomic_DNA"/>
</dbReference>
<reference evidence="5" key="1">
    <citation type="journal article" date="2010" name="PLoS Genet.">
        <title>The genome of a pathogenic rhodococcus: cooptive virulence underpinned by key gene acquisitions.</title>
        <authorList>
            <person name="Letek M."/>
            <person name="Gonzalez P."/>
            <person name="Macarthur I."/>
            <person name="Rodriguez H."/>
            <person name="Freeman T.C."/>
            <person name="Valero-Rello A."/>
            <person name="Blanco M."/>
            <person name="Buckley T."/>
            <person name="Cherevach I."/>
            <person name="Fahey R."/>
            <person name="Hapeshi A."/>
            <person name="Holdstock J."/>
            <person name="Leadon D."/>
            <person name="Navas J."/>
            <person name="Ocampo A."/>
            <person name="Quail M.A."/>
            <person name="Sanders M."/>
            <person name="Scortti M.M."/>
            <person name="Prescott J.F."/>
            <person name="Fogarty U."/>
            <person name="Meijer W.G."/>
            <person name="Parkhill J."/>
            <person name="Bentley S.D."/>
            <person name="Vazquez-Boland J.A."/>
        </authorList>
    </citation>
    <scope>NUCLEOTIDE SEQUENCE [LARGE SCALE GENOMIC DNA]</scope>
    <source>
        <strain evidence="5 6">103S</strain>
    </source>
</reference>
<dbReference type="GO" id="GO:0004077">
    <property type="term" value="F:biotin--[biotin carboxyl-carrier protein] ligase activity"/>
    <property type="evidence" value="ECO:0007669"/>
    <property type="project" value="UniProtKB-EC"/>
</dbReference>
<dbReference type="RefSeq" id="WP_013416771.1">
    <property type="nucleotide sequence ID" value="NC_014659.1"/>
</dbReference>
<dbReference type="Gene3D" id="2.30.30.100">
    <property type="match status" value="1"/>
</dbReference>
<dbReference type="AlphaFoldDB" id="A0A3S5YA58"/>
<accession>A0A3S5YA58</accession>
<feature type="domain" description="BPL/LPL catalytic" evidence="4">
    <location>
        <begin position="24"/>
        <end position="207"/>
    </location>
</feature>
<dbReference type="Proteomes" id="UP001154400">
    <property type="component" value="Chromosome"/>
</dbReference>
<dbReference type="PROSITE" id="PS51733">
    <property type="entry name" value="BPL_LPL_CATALYTIC"/>
    <property type="match status" value="1"/>
</dbReference>
<dbReference type="Gene3D" id="3.30.930.10">
    <property type="entry name" value="Bira Bifunctional Protein, Domain 2"/>
    <property type="match status" value="1"/>
</dbReference>
<dbReference type="EC" id="6.3.4.15" evidence="3"/>
<keyword evidence="1" id="KW-0436">Ligase</keyword>
<sequence>MWTDLNRPPLDAGVLRRALVRDAGGDPDAFWSRVDVVTETGSTNADLLAAPRDADYPRSVLIAEHQTGGRGRHARPWVSAPRALVTVSAVLDMPGMDLADIGWLPLLAGVAVVDVLRGTAGVDAELKWPNDVLIGGRKVVGILAEVAATAPVPTVVVGIGLNVSLTEDELPVPTATSLLLEDAEVTDRTVLVRAILRELARRHREWEAAGWKVDALAAAYKERCGTLGRRVRAELPGDRELIGTAIDVDVEGRIVIQADGKSPVAVSAGDITHLRAV</sequence>
<evidence type="ECO:0000256" key="2">
    <source>
        <dbReference type="ARBA" id="ARBA00023267"/>
    </source>
</evidence>
<dbReference type="PANTHER" id="PTHR12835">
    <property type="entry name" value="BIOTIN PROTEIN LIGASE"/>
    <property type="match status" value="1"/>
</dbReference>
<dbReference type="NCBIfam" id="TIGR00121">
    <property type="entry name" value="birA_ligase"/>
    <property type="match status" value="1"/>
</dbReference>
<proteinExistence type="predicted"/>
<dbReference type="InterPro" id="IPR003142">
    <property type="entry name" value="BPL_C"/>
</dbReference>
<gene>
    <name evidence="5" type="ordered locus">REQ_33840</name>
</gene>
<keyword evidence="2" id="KW-0092">Biotin</keyword>
<dbReference type="CDD" id="cd16442">
    <property type="entry name" value="BPL"/>
    <property type="match status" value="1"/>
</dbReference>
<evidence type="ECO:0000256" key="3">
    <source>
        <dbReference type="ARBA" id="ARBA00024227"/>
    </source>
</evidence>
<evidence type="ECO:0000256" key="1">
    <source>
        <dbReference type="ARBA" id="ARBA00022598"/>
    </source>
</evidence>